<dbReference type="OrthoDB" id="428577at2759"/>
<keyword evidence="12" id="KW-1185">Reference proteome</keyword>
<dbReference type="GO" id="GO:0005634">
    <property type="term" value="C:nucleus"/>
    <property type="evidence" value="ECO:0007669"/>
    <property type="project" value="UniProtKB-SubCell"/>
</dbReference>
<dbReference type="InterPro" id="IPR000626">
    <property type="entry name" value="Ubiquitin-like_dom"/>
</dbReference>
<dbReference type="GO" id="GO:0005737">
    <property type="term" value="C:cytoplasm"/>
    <property type="evidence" value="ECO:0007669"/>
    <property type="project" value="UniProtKB-SubCell"/>
</dbReference>
<evidence type="ECO:0000256" key="5">
    <source>
        <dbReference type="ARBA" id="ARBA00022499"/>
    </source>
</evidence>
<gene>
    <name evidence="11" type="ORF">JVT61DRAFT_7936</name>
</gene>
<keyword evidence="7" id="KW-0832">Ubl conjugation</keyword>
<dbReference type="Pfam" id="PF00240">
    <property type="entry name" value="ubiquitin"/>
    <property type="match status" value="1"/>
</dbReference>
<dbReference type="InterPro" id="IPR050158">
    <property type="entry name" value="Ubiquitin_ubiquitin-like"/>
</dbReference>
<dbReference type="Gene3D" id="3.10.20.90">
    <property type="entry name" value="Phosphatidylinositol 3-kinase Catalytic Subunit, Chain A, domain 1"/>
    <property type="match status" value="2"/>
</dbReference>
<dbReference type="FunFam" id="3.10.20.90:FF:000469">
    <property type="entry name" value="Polyubiquitin-C"/>
    <property type="match status" value="1"/>
</dbReference>
<comment type="subcellular location">
    <subcellularLocation>
        <location evidence="2">Cytoplasm</location>
    </subcellularLocation>
    <subcellularLocation>
        <location evidence="1">Nucleus</location>
    </subcellularLocation>
</comment>
<dbReference type="Proteomes" id="UP000683000">
    <property type="component" value="Unassembled WGS sequence"/>
</dbReference>
<evidence type="ECO:0000256" key="9">
    <source>
        <dbReference type="SAM" id="MobiDB-lite"/>
    </source>
</evidence>
<sequence length="137" mass="14766">MGKTIQSPPRPPKSRRGRGGKAGVHALQRGPRKLGVGFTGKTITLNVESSGTIDNVKAKIQDKESIPPSLPCTLSDYNIQKQSAFHLVLRLRGRMQIFVKIKSSGFVDNILHEPTCISIPDSLAPSPACAHVHPPPS</sequence>
<dbReference type="InterPro" id="IPR019956">
    <property type="entry name" value="Ubiquitin_dom"/>
</dbReference>
<evidence type="ECO:0000313" key="12">
    <source>
        <dbReference type="Proteomes" id="UP000683000"/>
    </source>
</evidence>
<comment type="similarity">
    <text evidence="3">Belongs to the ubiquitin family.</text>
</comment>
<name>A0A8I2YHL1_9AGAM</name>
<evidence type="ECO:0000259" key="10">
    <source>
        <dbReference type="SMART" id="SM00213"/>
    </source>
</evidence>
<evidence type="ECO:0000256" key="7">
    <source>
        <dbReference type="ARBA" id="ARBA00022843"/>
    </source>
</evidence>
<dbReference type="AlphaFoldDB" id="A0A8I2YHL1"/>
<evidence type="ECO:0000256" key="4">
    <source>
        <dbReference type="ARBA" id="ARBA00022490"/>
    </source>
</evidence>
<keyword evidence="4" id="KW-0963">Cytoplasm</keyword>
<dbReference type="InterPro" id="IPR029071">
    <property type="entry name" value="Ubiquitin-like_domsf"/>
</dbReference>
<evidence type="ECO:0000256" key="6">
    <source>
        <dbReference type="ARBA" id="ARBA00022737"/>
    </source>
</evidence>
<dbReference type="PANTHER" id="PTHR10666">
    <property type="entry name" value="UBIQUITIN"/>
    <property type="match status" value="1"/>
</dbReference>
<dbReference type="SUPFAM" id="SSF54236">
    <property type="entry name" value="Ubiquitin-like"/>
    <property type="match status" value="1"/>
</dbReference>
<comment type="caution">
    <text evidence="11">The sequence shown here is derived from an EMBL/GenBank/DDBJ whole genome shotgun (WGS) entry which is preliminary data.</text>
</comment>
<dbReference type="PRINTS" id="PR00348">
    <property type="entry name" value="UBIQUITIN"/>
</dbReference>
<proteinExistence type="inferred from homology"/>
<dbReference type="SMART" id="SM00213">
    <property type="entry name" value="UBQ"/>
    <property type="match status" value="1"/>
</dbReference>
<keyword evidence="5" id="KW-1017">Isopeptide bond</keyword>
<keyword evidence="6" id="KW-0677">Repeat</keyword>
<organism evidence="11 12">
    <name type="scientific">Boletus reticuloceps</name>
    <dbReference type="NCBI Taxonomy" id="495285"/>
    <lineage>
        <taxon>Eukaryota</taxon>
        <taxon>Fungi</taxon>
        <taxon>Dikarya</taxon>
        <taxon>Basidiomycota</taxon>
        <taxon>Agaricomycotina</taxon>
        <taxon>Agaricomycetes</taxon>
        <taxon>Agaricomycetidae</taxon>
        <taxon>Boletales</taxon>
        <taxon>Boletineae</taxon>
        <taxon>Boletaceae</taxon>
        <taxon>Boletoideae</taxon>
        <taxon>Boletus</taxon>
    </lineage>
</organism>
<feature type="region of interest" description="Disordered" evidence="9">
    <location>
        <begin position="1"/>
        <end position="24"/>
    </location>
</feature>
<dbReference type="EMBL" id="JAGFBS010000029">
    <property type="protein sequence ID" value="KAG6372146.1"/>
    <property type="molecule type" value="Genomic_DNA"/>
</dbReference>
<evidence type="ECO:0000256" key="2">
    <source>
        <dbReference type="ARBA" id="ARBA00004496"/>
    </source>
</evidence>
<feature type="domain" description="Ubiquitin-like" evidence="10">
    <location>
        <begin position="31"/>
        <end position="90"/>
    </location>
</feature>
<evidence type="ECO:0000313" key="11">
    <source>
        <dbReference type="EMBL" id="KAG6372146.1"/>
    </source>
</evidence>
<protein>
    <recommendedName>
        <fullName evidence="10">Ubiquitin-like domain-containing protein</fullName>
    </recommendedName>
</protein>
<evidence type="ECO:0000256" key="3">
    <source>
        <dbReference type="ARBA" id="ARBA00008430"/>
    </source>
</evidence>
<keyword evidence="8" id="KW-0539">Nucleus</keyword>
<reference evidence="11" key="1">
    <citation type="submission" date="2021-03" db="EMBL/GenBank/DDBJ databases">
        <title>Evolutionary innovations through gain and loss of genes in the ectomycorrhizal Boletales.</title>
        <authorList>
            <person name="Wu G."/>
            <person name="Miyauchi S."/>
            <person name="Morin E."/>
            <person name="Yang Z.-L."/>
            <person name="Xu J."/>
            <person name="Martin F.M."/>
        </authorList>
    </citation>
    <scope>NUCLEOTIDE SEQUENCE</scope>
    <source>
        <strain evidence="11">BR01</strain>
    </source>
</reference>
<evidence type="ECO:0000256" key="1">
    <source>
        <dbReference type="ARBA" id="ARBA00004123"/>
    </source>
</evidence>
<evidence type="ECO:0000256" key="8">
    <source>
        <dbReference type="ARBA" id="ARBA00023242"/>
    </source>
</evidence>
<accession>A0A8I2YHL1</accession>